<dbReference type="Pfam" id="PF12680">
    <property type="entry name" value="SnoaL_2"/>
    <property type="match status" value="1"/>
</dbReference>
<dbReference type="EMBL" id="WBJZ01000014">
    <property type="protein sequence ID" value="KAB1655659.1"/>
    <property type="molecule type" value="Genomic_DNA"/>
</dbReference>
<protein>
    <recommendedName>
        <fullName evidence="2">SnoaL-like domain-containing protein</fullName>
    </recommendedName>
</protein>
<dbReference type="PANTHER" id="PTHR41252">
    <property type="entry name" value="BLR2505 PROTEIN"/>
    <property type="match status" value="1"/>
</dbReference>
<organism evidence="3 4">
    <name type="scientific">Pseudoclavibacter chungangensis</name>
    <dbReference type="NCBI Taxonomy" id="587635"/>
    <lineage>
        <taxon>Bacteria</taxon>
        <taxon>Bacillati</taxon>
        <taxon>Actinomycetota</taxon>
        <taxon>Actinomycetes</taxon>
        <taxon>Micrococcales</taxon>
        <taxon>Microbacteriaceae</taxon>
        <taxon>Pseudoclavibacter</taxon>
    </lineage>
</organism>
<feature type="compositionally biased region" description="Low complexity" evidence="1">
    <location>
        <begin position="110"/>
        <end position="122"/>
    </location>
</feature>
<dbReference type="PANTHER" id="PTHR41252:SF1">
    <property type="entry name" value="BLR2505 PROTEIN"/>
    <property type="match status" value="1"/>
</dbReference>
<dbReference type="AlphaFoldDB" id="A0A7J5BQ42"/>
<dbReference type="Gene3D" id="3.10.450.50">
    <property type="match status" value="1"/>
</dbReference>
<feature type="domain" description="SnoaL-like" evidence="2">
    <location>
        <begin position="13"/>
        <end position="101"/>
    </location>
</feature>
<dbReference type="OrthoDB" id="8451859at2"/>
<proteinExistence type="predicted"/>
<feature type="compositionally biased region" description="Basic and acidic residues" evidence="1">
    <location>
        <begin position="124"/>
        <end position="140"/>
    </location>
</feature>
<dbReference type="SUPFAM" id="SSF54427">
    <property type="entry name" value="NTF2-like"/>
    <property type="match status" value="1"/>
</dbReference>
<keyword evidence="4" id="KW-1185">Reference proteome</keyword>
<sequence length="151" mass="16011">MQGAPVPDNRDIVARHYTATSEGRTADALADFAPDITWIEMAGSPYAGTFVGVDAIVANVFARIEAEHETFAFVPDRLLADGDTVAAVGTYLGRRITGERCRRAPSTCGASRAARSCASSSSPTRHDSDRTPHGPGDVRRAAPRTSLGLRP</sequence>
<evidence type="ECO:0000259" key="2">
    <source>
        <dbReference type="Pfam" id="PF12680"/>
    </source>
</evidence>
<reference evidence="3 4" key="1">
    <citation type="submission" date="2019-09" db="EMBL/GenBank/DDBJ databases">
        <title>Phylogeny of genus Pseudoclavibacter and closely related genus.</title>
        <authorList>
            <person name="Li Y."/>
        </authorList>
    </citation>
    <scope>NUCLEOTIDE SEQUENCE [LARGE SCALE GENOMIC DNA]</scope>
    <source>
        <strain evidence="3 4">DSM 23821</strain>
    </source>
</reference>
<comment type="caution">
    <text evidence="3">The sequence shown here is derived from an EMBL/GenBank/DDBJ whole genome shotgun (WGS) entry which is preliminary data.</text>
</comment>
<evidence type="ECO:0000256" key="1">
    <source>
        <dbReference type="SAM" id="MobiDB-lite"/>
    </source>
</evidence>
<accession>A0A7J5BQ42</accession>
<evidence type="ECO:0000313" key="4">
    <source>
        <dbReference type="Proteomes" id="UP000467240"/>
    </source>
</evidence>
<gene>
    <name evidence="3" type="ORF">F8O01_11700</name>
</gene>
<evidence type="ECO:0000313" key="3">
    <source>
        <dbReference type="EMBL" id="KAB1655659.1"/>
    </source>
</evidence>
<name>A0A7J5BQ42_9MICO</name>
<feature type="region of interest" description="Disordered" evidence="1">
    <location>
        <begin position="103"/>
        <end position="151"/>
    </location>
</feature>
<dbReference type="InterPro" id="IPR037401">
    <property type="entry name" value="SnoaL-like"/>
</dbReference>
<dbReference type="InterPro" id="IPR032710">
    <property type="entry name" value="NTF2-like_dom_sf"/>
</dbReference>
<dbReference type="Proteomes" id="UP000467240">
    <property type="component" value="Unassembled WGS sequence"/>
</dbReference>